<name>A0ABW5S3C4_9BACL</name>
<comment type="caution">
    <text evidence="4">The sequence shown here is derived from an EMBL/GenBank/DDBJ whole genome shotgun (WGS) entry which is preliminary data.</text>
</comment>
<dbReference type="GO" id="GO:0016787">
    <property type="term" value="F:hydrolase activity"/>
    <property type="evidence" value="ECO:0007669"/>
    <property type="project" value="UniProtKB-KW"/>
</dbReference>
<dbReference type="InterPro" id="IPR050272">
    <property type="entry name" value="Isochorismatase-like_hydrls"/>
</dbReference>
<dbReference type="InterPro" id="IPR036380">
    <property type="entry name" value="Isochorismatase-like_sf"/>
</dbReference>
<protein>
    <submittedName>
        <fullName evidence="4">Cysteine hydrolase family protein</fullName>
        <ecNumber evidence="4">3.-.-.-</ecNumber>
    </submittedName>
</protein>
<proteinExistence type="inferred from homology"/>
<dbReference type="CDD" id="cd01014">
    <property type="entry name" value="nicotinamidase_related"/>
    <property type="match status" value="1"/>
</dbReference>
<keyword evidence="2 4" id="KW-0378">Hydrolase</keyword>
<feature type="domain" description="Isochorismatase-like" evidence="3">
    <location>
        <begin position="4"/>
        <end position="143"/>
    </location>
</feature>
<evidence type="ECO:0000256" key="2">
    <source>
        <dbReference type="ARBA" id="ARBA00022801"/>
    </source>
</evidence>
<evidence type="ECO:0000313" key="5">
    <source>
        <dbReference type="Proteomes" id="UP001597399"/>
    </source>
</evidence>
<sequence length="185" mass="20466">MNQALLVIDSQQALIDGDAQEPGVPNKEELLQKINFVIEKALQAKITVIFIRDTSVSDGNGEGFQIHPAIHIPEGATIFNKSATSSFYHTPLLNYLQERGVEHLVIAGCKTEYCIDTAVRMATVNGFDATLVGDAHGTSDSSDLSAEQIINHHNRVLHGYDNDDHFSLVRSADEDLFHPIHDKYR</sequence>
<dbReference type="InterPro" id="IPR000868">
    <property type="entry name" value="Isochorismatase-like_dom"/>
</dbReference>
<dbReference type="Gene3D" id="3.40.50.850">
    <property type="entry name" value="Isochorismatase-like"/>
    <property type="match status" value="1"/>
</dbReference>
<dbReference type="Proteomes" id="UP001597399">
    <property type="component" value="Unassembled WGS sequence"/>
</dbReference>
<dbReference type="RefSeq" id="WP_253060543.1">
    <property type="nucleotide sequence ID" value="NZ_JAMXWM010000005.1"/>
</dbReference>
<dbReference type="PANTHER" id="PTHR43540:SF14">
    <property type="entry name" value="ISOCHORISMATASE"/>
    <property type="match status" value="1"/>
</dbReference>
<comment type="similarity">
    <text evidence="1">Belongs to the isochorismatase family.</text>
</comment>
<dbReference type="PANTHER" id="PTHR43540">
    <property type="entry name" value="PEROXYUREIDOACRYLATE/UREIDOACRYLATE AMIDOHYDROLASE-RELATED"/>
    <property type="match status" value="1"/>
</dbReference>
<dbReference type="Pfam" id="PF00857">
    <property type="entry name" value="Isochorismatase"/>
    <property type="match status" value="1"/>
</dbReference>
<accession>A0ABW5S3C4</accession>
<dbReference type="SUPFAM" id="SSF52499">
    <property type="entry name" value="Isochorismatase-like hydrolases"/>
    <property type="match status" value="1"/>
</dbReference>
<dbReference type="EC" id="3.-.-.-" evidence="4"/>
<keyword evidence="5" id="KW-1185">Reference proteome</keyword>
<reference evidence="5" key="1">
    <citation type="journal article" date="2019" name="Int. J. Syst. Evol. Microbiol.">
        <title>The Global Catalogue of Microorganisms (GCM) 10K type strain sequencing project: providing services to taxonomists for standard genome sequencing and annotation.</title>
        <authorList>
            <consortium name="The Broad Institute Genomics Platform"/>
            <consortium name="The Broad Institute Genome Sequencing Center for Infectious Disease"/>
            <person name="Wu L."/>
            <person name="Ma J."/>
        </authorList>
    </citation>
    <scope>NUCLEOTIDE SEQUENCE [LARGE SCALE GENOMIC DNA]</scope>
    <source>
        <strain evidence="5">TISTR 2466</strain>
    </source>
</reference>
<dbReference type="EMBL" id="JBHUMQ010000017">
    <property type="protein sequence ID" value="MFD2693547.1"/>
    <property type="molecule type" value="Genomic_DNA"/>
</dbReference>
<gene>
    <name evidence="4" type="ORF">ACFSUE_07890</name>
</gene>
<evidence type="ECO:0000259" key="3">
    <source>
        <dbReference type="Pfam" id="PF00857"/>
    </source>
</evidence>
<evidence type="ECO:0000256" key="1">
    <source>
        <dbReference type="ARBA" id="ARBA00006336"/>
    </source>
</evidence>
<organism evidence="4 5">
    <name type="scientific">Sporolactobacillus shoreicorticis</name>
    <dbReference type="NCBI Taxonomy" id="1923877"/>
    <lineage>
        <taxon>Bacteria</taxon>
        <taxon>Bacillati</taxon>
        <taxon>Bacillota</taxon>
        <taxon>Bacilli</taxon>
        <taxon>Bacillales</taxon>
        <taxon>Sporolactobacillaceae</taxon>
        <taxon>Sporolactobacillus</taxon>
    </lineage>
</organism>
<evidence type="ECO:0000313" key="4">
    <source>
        <dbReference type="EMBL" id="MFD2693547.1"/>
    </source>
</evidence>